<keyword evidence="6" id="KW-0653">Protein transport</keyword>
<dbReference type="AlphaFoldDB" id="A0A0S4SHQ5"/>
<organism evidence="9 10">
    <name type="scientific">Campylobacter hyointestinalis subsp. hyointestinalis</name>
    <dbReference type="NCBI Taxonomy" id="91352"/>
    <lineage>
        <taxon>Bacteria</taxon>
        <taxon>Pseudomonadati</taxon>
        <taxon>Campylobacterota</taxon>
        <taxon>Epsilonproteobacteria</taxon>
        <taxon>Campylobacterales</taxon>
        <taxon>Campylobacteraceae</taxon>
        <taxon>Campylobacter</taxon>
    </lineage>
</organism>
<evidence type="ECO:0000256" key="7">
    <source>
        <dbReference type="SAM" id="Phobius"/>
    </source>
</evidence>
<dbReference type="InterPro" id="IPR002898">
    <property type="entry name" value="MotA_ExbB_proton_chnl"/>
</dbReference>
<feature type="domain" description="MotA/TolQ/ExbB proton channel" evidence="8">
    <location>
        <begin position="133"/>
        <end position="208"/>
    </location>
</feature>
<evidence type="ECO:0000313" key="10">
    <source>
        <dbReference type="Proteomes" id="UP000052237"/>
    </source>
</evidence>
<sequence length="437" mass="50498">MDKNDGLNELVLPEGKSRQAFLVYLKIIFLPILIYAIFLLGFFNVIKFNTQLHTVIMMGVILFIAMIFARHSAEFGCFVFEQRKDEFKKELKNYIMKSLLTIGKESKSNASFDEFVKKYSADVRDENYAVVGAGVFPMLGILGTFLSIAISMPNFSSTNTIALENEISSLLSGVGTAFYVSIYGIFLALWWIFFEKFGMNRFARLINRQKNATKLFFWSKEEIEQRYMQESLKNFEKVSTIFEHVGKREFFDELDKTVERKFQSFSNMLRVEEDAVKLSSEHIKHTMDMLFKAQRDQKDIVKVHAEILNVLHSFNLNLKDLQIRLSEHYVRLQSASEDKIVKLERAINSFDEDINNFKNSLEDFSTKILDKQTLALDGFKAGLIDGMKAFRDVFDEESSSKDESSYIIEDLKKSLQEIDKDANVVLEKLEAKSNEDS</sequence>
<accession>A0A0S4SHQ5</accession>
<evidence type="ECO:0000256" key="5">
    <source>
        <dbReference type="ARBA" id="ARBA00023136"/>
    </source>
</evidence>
<evidence type="ECO:0000256" key="6">
    <source>
        <dbReference type="RuleBase" id="RU004057"/>
    </source>
</evidence>
<name>A0A0S4SHQ5_CAMHY</name>
<comment type="subcellular location">
    <subcellularLocation>
        <location evidence="1">Cell inner membrane</location>
        <topology evidence="1">Multi-pass membrane protein</topology>
    </subcellularLocation>
    <subcellularLocation>
        <location evidence="6">Membrane</location>
        <topology evidence="6">Multi-pass membrane protein</topology>
    </subcellularLocation>
</comment>
<comment type="similarity">
    <text evidence="6">Belongs to the exbB/tolQ family.</text>
</comment>
<evidence type="ECO:0000259" key="8">
    <source>
        <dbReference type="Pfam" id="PF01618"/>
    </source>
</evidence>
<keyword evidence="10" id="KW-1185">Reference proteome</keyword>
<dbReference type="EMBL" id="FAVB01000004">
    <property type="protein sequence ID" value="CUU86059.1"/>
    <property type="molecule type" value="Genomic_DNA"/>
</dbReference>
<feature type="transmembrane region" description="Helical" evidence="7">
    <location>
        <begin position="52"/>
        <end position="69"/>
    </location>
</feature>
<evidence type="ECO:0000313" key="9">
    <source>
        <dbReference type="EMBL" id="CUU86059.1"/>
    </source>
</evidence>
<evidence type="ECO:0000256" key="2">
    <source>
        <dbReference type="ARBA" id="ARBA00022475"/>
    </source>
</evidence>
<evidence type="ECO:0000256" key="3">
    <source>
        <dbReference type="ARBA" id="ARBA00022692"/>
    </source>
</evidence>
<feature type="transmembrane region" description="Helical" evidence="7">
    <location>
        <begin position="21"/>
        <end position="46"/>
    </location>
</feature>
<reference evidence="9 10" key="1">
    <citation type="submission" date="2015-11" db="EMBL/GenBank/DDBJ databases">
        <authorList>
            <consortium name="Pathogen Informatics"/>
        </authorList>
    </citation>
    <scope>NUCLEOTIDE SEQUENCE [LARGE SCALE GENOMIC DNA]</scope>
    <source>
        <strain evidence="9 10">006A-0059</strain>
    </source>
</reference>
<dbReference type="GO" id="GO:0015031">
    <property type="term" value="P:protein transport"/>
    <property type="evidence" value="ECO:0007669"/>
    <property type="project" value="UniProtKB-KW"/>
</dbReference>
<keyword evidence="4 7" id="KW-1133">Transmembrane helix</keyword>
<dbReference type="Pfam" id="PF01618">
    <property type="entry name" value="MotA_ExbB"/>
    <property type="match status" value="1"/>
</dbReference>
<keyword evidence="6" id="KW-0813">Transport</keyword>
<feature type="transmembrane region" description="Helical" evidence="7">
    <location>
        <begin position="128"/>
        <end position="150"/>
    </location>
</feature>
<comment type="caution">
    <text evidence="9">The sequence shown here is derived from an EMBL/GenBank/DDBJ whole genome shotgun (WGS) entry which is preliminary data.</text>
</comment>
<dbReference type="Proteomes" id="UP000052237">
    <property type="component" value="Unassembled WGS sequence"/>
</dbReference>
<keyword evidence="2" id="KW-1003">Cell membrane</keyword>
<feature type="transmembrane region" description="Helical" evidence="7">
    <location>
        <begin position="170"/>
        <end position="194"/>
    </location>
</feature>
<evidence type="ECO:0000256" key="4">
    <source>
        <dbReference type="ARBA" id="ARBA00022989"/>
    </source>
</evidence>
<keyword evidence="5 7" id="KW-0472">Membrane</keyword>
<evidence type="ECO:0000256" key="1">
    <source>
        <dbReference type="ARBA" id="ARBA00004429"/>
    </source>
</evidence>
<dbReference type="GO" id="GO:0005886">
    <property type="term" value="C:plasma membrane"/>
    <property type="evidence" value="ECO:0007669"/>
    <property type="project" value="UniProtKB-SubCell"/>
</dbReference>
<protein>
    <submittedName>
        <fullName evidence="9">Membrane protein</fullName>
    </submittedName>
</protein>
<dbReference type="RefSeq" id="WP_059435307.1">
    <property type="nucleotide sequence ID" value="NZ_FAVB01000004.1"/>
</dbReference>
<gene>
    <name evidence="9" type="ORF">ERS686654_01645</name>
</gene>
<keyword evidence="3 7" id="KW-0812">Transmembrane</keyword>
<proteinExistence type="inferred from homology"/>